<evidence type="ECO:0000313" key="5">
    <source>
        <dbReference type="EMBL" id="MFC7236143.1"/>
    </source>
</evidence>
<dbReference type="RefSeq" id="WP_276234294.1">
    <property type="nucleotide sequence ID" value="NZ_CP119802.1"/>
</dbReference>
<reference evidence="5 6" key="1">
    <citation type="journal article" date="2019" name="Int. J. Syst. Evol. Microbiol.">
        <title>The Global Catalogue of Microorganisms (GCM) 10K type strain sequencing project: providing services to taxonomists for standard genome sequencing and annotation.</title>
        <authorList>
            <consortium name="The Broad Institute Genomics Platform"/>
            <consortium name="The Broad Institute Genome Sequencing Center for Infectious Disease"/>
            <person name="Wu L."/>
            <person name="Ma J."/>
        </authorList>
    </citation>
    <scope>NUCLEOTIDE SEQUENCE [LARGE SCALE GENOMIC DNA]</scope>
    <source>
        <strain evidence="5 6">DT85</strain>
    </source>
</reference>
<dbReference type="InterPro" id="IPR036390">
    <property type="entry name" value="WH_DNA-bd_sf"/>
</dbReference>
<proteinExistence type="predicted"/>
<evidence type="ECO:0000256" key="1">
    <source>
        <dbReference type="SAM" id="MobiDB-lite"/>
    </source>
</evidence>
<dbReference type="AlphaFoldDB" id="A0ABD5ZSE2"/>
<feature type="transmembrane region" description="Helical" evidence="2">
    <location>
        <begin position="255"/>
        <end position="277"/>
    </location>
</feature>
<keyword evidence="2" id="KW-0812">Transmembrane</keyword>
<accession>A0ABD5ZSE2</accession>
<organism evidence="5 6">
    <name type="scientific">Halosegnis marinus</name>
    <dbReference type="NCBI Taxonomy" id="3034023"/>
    <lineage>
        <taxon>Archaea</taxon>
        <taxon>Methanobacteriati</taxon>
        <taxon>Methanobacteriota</taxon>
        <taxon>Stenosarchaea group</taxon>
        <taxon>Halobacteria</taxon>
        <taxon>Halobacteriales</taxon>
        <taxon>Natronomonadaceae</taxon>
        <taxon>Halosegnis</taxon>
    </lineage>
</organism>
<feature type="region of interest" description="Disordered" evidence="1">
    <location>
        <begin position="182"/>
        <end position="251"/>
    </location>
</feature>
<dbReference type="Proteomes" id="UP001596398">
    <property type="component" value="Unassembled WGS sequence"/>
</dbReference>
<dbReference type="EMBL" id="JBHTAP010000001">
    <property type="protein sequence ID" value="MFC7236143.1"/>
    <property type="molecule type" value="Genomic_DNA"/>
</dbReference>
<evidence type="ECO:0000313" key="6">
    <source>
        <dbReference type="Proteomes" id="UP001596398"/>
    </source>
</evidence>
<dbReference type="SUPFAM" id="SSF46785">
    <property type="entry name" value="Winged helix' DNA-binding domain"/>
    <property type="match status" value="1"/>
</dbReference>
<name>A0ABD5ZSE2_9EURY</name>
<dbReference type="GeneID" id="79267851"/>
<keyword evidence="6" id="KW-1185">Reference proteome</keyword>
<gene>
    <name evidence="5" type="ORF">ACFQJ4_12530</name>
</gene>
<dbReference type="InterPro" id="IPR055769">
    <property type="entry name" value="DUF7345"/>
</dbReference>
<protein>
    <submittedName>
        <fullName evidence="5">Helix-turn-helix transcriptional regulator</fullName>
    </submittedName>
</protein>
<feature type="domain" description="DUF7345" evidence="4">
    <location>
        <begin position="47"/>
        <end position="175"/>
    </location>
</feature>
<feature type="compositionally biased region" description="Low complexity" evidence="1">
    <location>
        <begin position="221"/>
        <end position="250"/>
    </location>
</feature>
<sequence length="391" mass="40624">MTRPVLAVVCTLLLATAGLGAGAAPGAAAAPPAELTQQDFDRTQFGITVYANGSARWTFTFRRTLENASEEEAFRDYAAEFETNETQLYTGFVADAEALTAEGTNVTGREMAATAFRRSAEVDEGVSSTDAPEGIVRMSFRWTNFARVDGDRVVVGDVFEGGLYIGASQSLVVRPGPALDFRSVAPPPDSQGDPASLADSDSVTWQGERSFADERPRAVFGPPVTDTTDGGDTGPTATATDGSDTPTDDAPGGGFGALPLVALAVVLLVGLAGGYAYRSGALGDDDGSATASADDAGGAGGAAVAAEPEISDEELMSDEDRVVAMLEERGGRMKQVNIVEETGWSKSKVSMLLSDMEEEGTLSKLRVGRENIVSLAGHEPDAAGSPFDDEE</sequence>
<dbReference type="InterPro" id="IPR055767">
    <property type="entry name" value="DUF7343"/>
</dbReference>
<feature type="domain" description="DUF7343" evidence="3">
    <location>
        <begin position="315"/>
        <end position="375"/>
    </location>
</feature>
<dbReference type="Pfam" id="PF24036">
    <property type="entry name" value="DUF7345"/>
    <property type="match status" value="1"/>
</dbReference>
<evidence type="ECO:0000259" key="4">
    <source>
        <dbReference type="Pfam" id="PF24036"/>
    </source>
</evidence>
<evidence type="ECO:0000256" key="2">
    <source>
        <dbReference type="SAM" id="Phobius"/>
    </source>
</evidence>
<evidence type="ECO:0000259" key="3">
    <source>
        <dbReference type="Pfam" id="PF24034"/>
    </source>
</evidence>
<comment type="caution">
    <text evidence="5">The sequence shown here is derived from an EMBL/GenBank/DDBJ whole genome shotgun (WGS) entry which is preliminary data.</text>
</comment>
<keyword evidence="2" id="KW-1133">Transmembrane helix</keyword>
<dbReference type="Pfam" id="PF24034">
    <property type="entry name" value="DUF7343"/>
    <property type="match status" value="1"/>
</dbReference>
<keyword evidence="2" id="KW-0472">Membrane</keyword>